<evidence type="ECO:0000313" key="3">
    <source>
        <dbReference type="Proteomes" id="UP000029914"/>
    </source>
</evidence>
<dbReference type="InterPro" id="IPR039261">
    <property type="entry name" value="FNR_nucleotide-bd"/>
</dbReference>
<dbReference type="PANTHER" id="PTHR30157:SF0">
    <property type="entry name" value="NADPH-DEPENDENT FERRIC-CHELATE REDUCTASE"/>
    <property type="match status" value="1"/>
</dbReference>
<dbReference type="RefSeq" id="WP_018022345.1">
    <property type="nucleotide sequence ID" value="NZ_AQUX01000007.1"/>
</dbReference>
<dbReference type="Pfam" id="PF08021">
    <property type="entry name" value="FAD_binding_9"/>
    <property type="match status" value="1"/>
</dbReference>
<dbReference type="InterPro" id="IPR039374">
    <property type="entry name" value="SIP_fam"/>
</dbReference>
<dbReference type="InterPro" id="IPR017927">
    <property type="entry name" value="FAD-bd_FR_type"/>
</dbReference>
<dbReference type="OrthoDB" id="3291337at2"/>
<dbReference type="HOGENOM" id="CLU_040923_2_0_11"/>
<dbReference type="Gene3D" id="3.40.50.80">
    <property type="entry name" value="Nucleotide-binding domain of ferredoxin-NADP reductase (FNR) module"/>
    <property type="match status" value="1"/>
</dbReference>
<dbReference type="Pfam" id="PF04954">
    <property type="entry name" value="SIP"/>
    <property type="match status" value="1"/>
</dbReference>
<gene>
    <name evidence="2" type="ORF">CDOO_00165</name>
</gene>
<dbReference type="Proteomes" id="UP000029914">
    <property type="component" value="Chromosome"/>
</dbReference>
<dbReference type="SUPFAM" id="SSF63380">
    <property type="entry name" value="Riboflavin synthase domain-like"/>
    <property type="match status" value="1"/>
</dbReference>
<dbReference type="eggNOG" id="COG2375">
    <property type="taxonomic scope" value="Bacteria"/>
</dbReference>
<sequence>MPFTPVTAVVESAEHLSPNFLRVVFTGSELARVGSDAPAYDQRIKLIFPGPSGRLPQVADPANFYPSWLELPDDERGHMRTYSIRWWELAPGSTRLAVDFVLHLVPGETGPAATWAAAAQPGDEVLLIAPLRDEEPMGGIEFRPGAATDIVLVGDETAAPAIARILEDLRVAGSDVTGTAYIEVPEAADALPIDGPAGVEVRYFIRGEREFGAQLCEAVLGDADAELVVDTTPELVWETPVFSGSGEEIGEEAAEIPRYYWIAGESGLVTGLRRSLTRDKAVARSQVAFMGYWKRGVAMRA</sequence>
<dbReference type="STRING" id="558173.CDOO_00165"/>
<organism evidence="2 3">
    <name type="scientific">Corynebacterium doosanense CAU 212 = DSM 45436</name>
    <dbReference type="NCBI Taxonomy" id="558173"/>
    <lineage>
        <taxon>Bacteria</taxon>
        <taxon>Bacillati</taxon>
        <taxon>Actinomycetota</taxon>
        <taxon>Actinomycetes</taxon>
        <taxon>Mycobacteriales</taxon>
        <taxon>Corynebacteriaceae</taxon>
        <taxon>Corynebacterium</taxon>
    </lineage>
</organism>
<keyword evidence="3" id="KW-1185">Reference proteome</keyword>
<dbReference type="Gene3D" id="2.40.30.10">
    <property type="entry name" value="Translation factors"/>
    <property type="match status" value="1"/>
</dbReference>
<dbReference type="PROSITE" id="PS51384">
    <property type="entry name" value="FAD_FR"/>
    <property type="match status" value="1"/>
</dbReference>
<dbReference type="InterPro" id="IPR017938">
    <property type="entry name" value="Riboflavin_synthase-like_b-brl"/>
</dbReference>
<dbReference type="KEGG" id="cdo:CDOO_00165"/>
<dbReference type="PANTHER" id="PTHR30157">
    <property type="entry name" value="FERRIC REDUCTASE, NADPH-DEPENDENT"/>
    <property type="match status" value="1"/>
</dbReference>
<evidence type="ECO:0000259" key="1">
    <source>
        <dbReference type="PROSITE" id="PS51384"/>
    </source>
</evidence>
<dbReference type="InterPro" id="IPR007037">
    <property type="entry name" value="SIP_rossman_dom"/>
</dbReference>
<accession>A0A097ICS6</accession>
<dbReference type="GO" id="GO:0016491">
    <property type="term" value="F:oxidoreductase activity"/>
    <property type="evidence" value="ECO:0007669"/>
    <property type="project" value="InterPro"/>
</dbReference>
<dbReference type="EMBL" id="CP006764">
    <property type="protein sequence ID" value="AIT59913.1"/>
    <property type="molecule type" value="Genomic_DNA"/>
</dbReference>
<dbReference type="CDD" id="cd06193">
    <property type="entry name" value="siderophore_interacting"/>
    <property type="match status" value="1"/>
</dbReference>
<feature type="domain" description="FAD-binding FR-type" evidence="1">
    <location>
        <begin position="3"/>
        <end position="143"/>
    </location>
</feature>
<proteinExistence type="predicted"/>
<dbReference type="InterPro" id="IPR013113">
    <property type="entry name" value="SIP_FAD-bd"/>
</dbReference>
<evidence type="ECO:0000313" key="2">
    <source>
        <dbReference type="EMBL" id="AIT59913.1"/>
    </source>
</evidence>
<reference evidence="2 3" key="1">
    <citation type="submission" date="2013-09" db="EMBL/GenBank/DDBJ databases">
        <title>Complete genome sequence of Corynebacterium doosanense CAU 212(T) (=DSM 45436(T)), isolated from activated sludge.</title>
        <authorList>
            <person name="Schaffert L."/>
            <person name="Albersmeier A."/>
            <person name="Kalinowski J."/>
            <person name="Ruckert C."/>
        </authorList>
    </citation>
    <scope>NUCLEOTIDE SEQUENCE [LARGE SCALE GENOMIC DNA]</scope>
    <source>
        <strain evidence="2 3">CAU 212</strain>
    </source>
</reference>
<protein>
    <submittedName>
        <fullName evidence="2">Siderophore-interacting protein</fullName>
    </submittedName>
</protein>
<dbReference type="AlphaFoldDB" id="A0A097ICS6"/>
<name>A0A097ICS6_9CORY</name>